<dbReference type="InterPro" id="IPR017896">
    <property type="entry name" value="4Fe4S_Fe-S-bd"/>
</dbReference>
<evidence type="ECO:0000313" key="10">
    <source>
        <dbReference type="Proteomes" id="UP001204562"/>
    </source>
</evidence>
<dbReference type="InterPro" id="IPR017900">
    <property type="entry name" value="4Fe4S_Fe_S_CS"/>
</dbReference>
<keyword evidence="5" id="KW-0249">Electron transport</keyword>
<dbReference type="Gene3D" id="3.40.50.11540">
    <property type="entry name" value="NADH-ubiquinone oxidoreductase 51kDa subunit"/>
    <property type="match status" value="1"/>
</dbReference>
<dbReference type="Pfam" id="PF01512">
    <property type="entry name" value="Complex1_51K"/>
    <property type="match status" value="1"/>
</dbReference>
<dbReference type="PROSITE" id="PS00198">
    <property type="entry name" value="4FE4S_FER_1"/>
    <property type="match status" value="1"/>
</dbReference>
<name>A0AAW5JV05_9FIRM</name>
<dbReference type="SUPFAM" id="SSF142019">
    <property type="entry name" value="Nqo1 FMN-binding domain-like"/>
    <property type="match status" value="1"/>
</dbReference>
<evidence type="ECO:0000256" key="7">
    <source>
        <dbReference type="ARBA" id="ARBA00023014"/>
    </source>
</evidence>
<dbReference type="Pfam" id="PF13534">
    <property type="entry name" value="Fer4_17"/>
    <property type="match status" value="1"/>
</dbReference>
<keyword evidence="6" id="KW-0408">Iron</keyword>
<protein>
    <submittedName>
        <fullName evidence="9">4Fe-4S dicluster domain-containing protein</fullName>
    </submittedName>
</protein>
<evidence type="ECO:0000259" key="8">
    <source>
        <dbReference type="PROSITE" id="PS51379"/>
    </source>
</evidence>
<evidence type="ECO:0000256" key="4">
    <source>
        <dbReference type="ARBA" id="ARBA00022737"/>
    </source>
</evidence>
<dbReference type="PIRSF" id="PIRSF036408">
    <property type="entry name" value="PduS_prd"/>
    <property type="match status" value="1"/>
</dbReference>
<keyword evidence="4" id="KW-0677">Repeat</keyword>
<dbReference type="Gene3D" id="3.10.20.600">
    <property type="match status" value="1"/>
</dbReference>
<feature type="domain" description="4Fe-4S ferredoxin-type" evidence="8">
    <location>
        <begin position="244"/>
        <end position="275"/>
    </location>
</feature>
<dbReference type="GO" id="GO:0046872">
    <property type="term" value="F:metal ion binding"/>
    <property type="evidence" value="ECO:0007669"/>
    <property type="project" value="UniProtKB-KW"/>
</dbReference>
<keyword evidence="3" id="KW-0479">Metal-binding</keyword>
<comment type="caution">
    <text evidence="9">The sequence shown here is derived from an EMBL/GenBank/DDBJ whole genome shotgun (WGS) entry which is preliminary data.</text>
</comment>
<dbReference type="GO" id="GO:0016020">
    <property type="term" value="C:membrane"/>
    <property type="evidence" value="ECO:0007669"/>
    <property type="project" value="InterPro"/>
</dbReference>
<dbReference type="GO" id="GO:0051539">
    <property type="term" value="F:4 iron, 4 sulfur cluster binding"/>
    <property type="evidence" value="ECO:0007669"/>
    <property type="project" value="UniProtKB-KW"/>
</dbReference>
<dbReference type="Pfam" id="PF10531">
    <property type="entry name" value="SLBB"/>
    <property type="match status" value="1"/>
</dbReference>
<keyword evidence="7" id="KW-0411">Iron-sulfur</keyword>
<dbReference type="Gene3D" id="1.10.1060.10">
    <property type="entry name" value="Alpha-helical ferredoxin"/>
    <property type="match status" value="1"/>
</dbReference>
<proteinExistence type="predicted"/>
<feature type="domain" description="4Fe-4S ferredoxin-type" evidence="8">
    <location>
        <begin position="294"/>
        <end position="325"/>
    </location>
</feature>
<dbReference type="PANTHER" id="PTHR43034:SF2">
    <property type="entry name" value="ION-TRANSLOCATING OXIDOREDUCTASE COMPLEX SUBUNIT C"/>
    <property type="match status" value="1"/>
</dbReference>
<evidence type="ECO:0000256" key="3">
    <source>
        <dbReference type="ARBA" id="ARBA00022723"/>
    </source>
</evidence>
<evidence type="ECO:0000256" key="1">
    <source>
        <dbReference type="ARBA" id="ARBA00022448"/>
    </source>
</evidence>
<dbReference type="Proteomes" id="UP001204562">
    <property type="component" value="Unassembled WGS sequence"/>
</dbReference>
<dbReference type="InterPro" id="IPR010208">
    <property type="entry name" value="Ion_transpt_RnfC/RsxC"/>
</dbReference>
<keyword evidence="1" id="KW-0813">Transport</keyword>
<dbReference type="PANTHER" id="PTHR43034">
    <property type="entry name" value="ION-TRANSLOCATING OXIDOREDUCTASE COMPLEX SUBUNIT C"/>
    <property type="match status" value="1"/>
</dbReference>
<dbReference type="SUPFAM" id="SSF46548">
    <property type="entry name" value="alpha-helical ferredoxin"/>
    <property type="match status" value="1"/>
</dbReference>
<dbReference type="AlphaFoldDB" id="A0AAW5JV05"/>
<evidence type="ECO:0000313" key="9">
    <source>
        <dbReference type="EMBL" id="MCQ4771789.1"/>
    </source>
</evidence>
<dbReference type="InterPro" id="IPR037225">
    <property type="entry name" value="Nuo51_FMN-bd_sf"/>
</dbReference>
<dbReference type="InterPro" id="IPR019554">
    <property type="entry name" value="Soluble_ligand-bd"/>
</dbReference>
<organism evidence="9 10">
    <name type="scientific">Intestinimonas massiliensis</name>
    <name type="common">ex Afouda et al. 2020</name>
    <dbReference type="NCBI Taxonomy" id="1673721"/>
    <lineage>
        <taxon>Bacteria</taxon>
        <taxon>Bacillati</taxon>
        <taxon>Bacillota</taxon>
        <taxon>Clostridia</taxon>
        <taxon>Eubacteriales</taxon>
        <taxon>Intestinimonas</taxon>
    </lineage>
</organism>
<keyword evidence="2" id="KW-0004">4Fe-4S</keyword>
<reference evidence="9" key="1">
    <citation type="submission" date="2022-06" db="EMBL/GenBank/DDBJ databases">
        <title>Isolation of gut microbiota from human fecal samples.</title>
        <authorList>
            <person name="Pamer E.G."/>
            <person name="Barat B."/>
            <person name="Waligurski E."/>
            <person name="Medina S."/>
            <person name="Paddock L."/>
            <person name="Mostad J."/>
        </authorList>
    </citation>
    <scope>NUCLEOTIDE SEQUENCE</scope>
    <source>
        <strain evidence="9">DFI.9.91</strain>
    </source>
</reference>
<dbReference type="Pfam" id="PF13375">
    <property type="entry name" value="RnfC_N"/>
    <property type="match status" value="1"/>
</dbReference>
<dbReference type="GO" id="GO:0009055">
    <property type="term" value="F:electron transfer activity"/>
    <property type="evidence" value="ECO:0007669"/>
    <property type="project" value="InterPro"/>
</dbReference>
<sequence>MNITEKIAAAGVVGCGGAGFPTHAKLRGAIEHLIVNGAECEPLLRTDRYIMVHKAQELISALLELKEQLSIPRCTIALKGGYHEELAALRQAIQRAGAEVQLHELAGFYPAGDEQTITYEVTGRVVPPAGIPMAVGVVVDNVATILAVHDALEDRPLTHKYLTVTGEVRRPVVLHVPVGTAFARCLELAGGPSRSRYVVVAGGPMMGRPLSMEAAAREVVTKTTSGILVLPEDGYHAGQSGIRPLHMLNRARSACIQCSACTQLCPRHLLGHPLQPHKIMRKMALCQDVDALLDDPVIQSAQLCCECGICEVYACPMGLQPRRINSLLKQRLGAAGFRYASTPEAVCTPDGDRDLRKVPSRRLAARVGVLPYDAYDVKELVEDEPEQVSLPLKMHIGAPAVPIVAPGDSVACGQQIAVCPDGALGSHIHASISGQIVSVGDAIVIRK</sequence>
<dbReference type="InterPro" id="IPR026902">
    <property type="entry name" value="RnfC_N"/>
</dbReference>
<dbReference type="InterPro" id="IPR009051">
    <property type="entry name" value="Helical_ferredxn"/>
</dbReference>
<gene>
    <name evidence="9" type="ORF">NE579_15225</name>
</gene>
<dbReference type="PROSITE" id="PS51379">
    <property type="entry name" value="4FE4S_FER_2"/>
    <property type="match status" value="2"/>
</dbReference>
<accession>A0AAW5JV05</accession>
<evidence type="ECO:0000256" key="2">
    <source>
        <dbReference type="ARBA" id="ARBA00022485"/>
    </source>
</evidence>
<dbReference type="EMBL" id="JANFYS010000053">
    <property type="protein sequence ID" value="MCQ4771789.1"/>
    <property type="molecule type" value="Genomic_DNA"/>
</dbReference>
<evidence type="ECO:0000256" key="6">
    <source>
        <dbReference type="ARBA" id="ARBA00023004"/>
    </source>
</evidence>
<evidence type="ECO:0000256" key="5">
    <source>
        <dbReference type="ARBA" id="ARBA00022982"/>
    </source>
</evidence>
<dbReference type="InterPro" id="IPR011538">
    <property type="entry name" value="Nuo51_FMN-bd"/>
</dbReference>
<dbReference type="InterPro" id="IPR017054">
    <property type="entry name" value="PduS"/>
</dbReference>
<dbReference type="SUPFAM" id="SSF142984">
    <property type="entry name" value="Nqo1 middle domain-like"/>
    <property type="match status" value="1"/>
</dbReference>
<dbReference type="RefSeq" id="WP_256304854.1">
    <property type="nucleotide sequence ID" value="NZ_JALEQM010000071.1"/>
</dbReference>